<evidence type="ECO:0000313" key="1">
    <source>
        <dbReference type="EMBL" id="QCD79065.1"/>
    </source>
</evidence>
<organism evidence="1 2">
    <name type="scientific">Vigna unguiculata</name>
    <name type="common">Cowpea</name>
    <dbReference type="NCBI Taxonomy" id="3917"/>
    <lineage>
        <taxon>Eukaryota</taxon>
        <taxon>Viridiplantae</taxon>
        <taxon>Streptophyta</taxon>
        <taxon>Embryophyta</taxon>
        <taxon>Tracheophyta</taxon>
        <taxon>Spermatophyta</taxon>
        <taxon>Magnoliopsida</taxon>
        <taxon>eudicotyledons</taxon>
        <taxon>Gunneridae</taxon>
        <taxon>Pentapetalae</taxon>
        <taxon>rosids</taxon>
        <taxon>fabids</taxon>
        <taxon>Fabales</taxon>
        <taxon>Fabaceae</taxon>
        <taxon>Papilionoideae</taxon>
        <taxon>50 kb inversion clade</taxon>
        <taxon>NPAAA clade</taxon>
        <taxon>indigoferoid/millettioid clade</taxon>
        <taxon>Phaseoleae</taxon>
        <taxon>Vigna</taxon>
    </lineage>
</organism>
<gene>
    <name evidence="1" type="ORF">DEO72_LG1g2703</name>
</gene>
<accession>A0A4D6KR57</accession>
<dbReference type="Proteomes" id="UP000501690">
    <property type="component" value="Linkage Group LG1"/>
</dbReference>
<evidence type="ECO:0000313" key="2">
    <source>
        <dbReference type="Proteomes" id="UP000501690"/>
    </source>
</evidence>
<sequence length="68" mass="7440">MAIIKEVLLSAFVRVKSMGKRPPPAGYLPQTTSRISFSIMKPPFSLSNKGLLEVRALSPDELRPAATK</sequence>
<reference evidence="1 2" key="1">
    <citation type="submission" date="2019-04" db="EMBL/GenBank/DDBJ databases">
        <title>An improved genome assembly and genetic linkage map for asparagus bean, Vigna unguiculata ssp. sesquipedialis.</title>
        <authorList>
            <person name="Xia Q."/>
            <person name="Zhang R."/>
            <person name="Dong Y."/>
        </authorList>
    </citation>
    <scope>NUCLEOTIDE SEQUENCE [LARGE SCALE GENOMIC DNA]</scope>
    <source>
        <tissue evidence="1">Leaf</tissue>
    </source>
</reference>
<dbReference type="AlphaFoldDB" id="A0A4D6KR57"/>
<protein>
    <submittedName>
        <fullName evidence="1">Uncharacterized protein</fullName>
    </submittedName>
</protein>
<proteinExistence type="predicted"/>
<name>A0A4D6KR57_VIGUN</name>
<keyword evidence="2" id="KW-1185">Reference proteome</keyword>
<dbReference type="EMBL" id="CP039345">
    <property type="protein sequence ID" value="QCD79065.1"/>
    <property type="molecule type" value="Genomic_DNA"/>
</dbReference>